<accession>I0KW61</accession>
<dbReference type="EMBL" id="CAIE01000010">
    <property type="protein sequence ID" value="CCH15808.1"/>
    <property type="molecule type" value="Genomic_DNA"/>
</dbReference>
<comment type="caution">
    <text evidence="2">The sequence shown here is derived from an EMBL/GenBank/DDBJ whole genome shotgun (WGS) entry which is preliminary data.</text>
</comment>
<name>I0KW61_9ACTN</name>
<sequence length="58" mass="6131">MACVSGSKAAPPPTAPGWSSSRSAARSARSGRSLMSEAEREHHMFPRGNALTLFDINS</sequence>
<evidence type="ECO:0000313" key="2">
    <source>
        <dbReference type="EMBL" id="CCH15808.1"/>
    </source>
</evidence>
<dbReference type="Proteomes" id="UP000003448">
    <property type="component" value="Unassembled WGS sequence"/>
</dbReference>
<feature type="region of interest" description="Disordered" evidence="1">
    <location>
        <begin position="1"/>
        <end position="43"/>
    </location>
</feature>
<dbReference type="AlphaFoldDB" id="I0KW61"/>
<gene>
    <name evidence="2" type="ORF">MILUP08_40719</name>
</gene>
<proteinExistence type="predicted"/>
<reference evidence="3" key="1">
    <citation type="journal article" date="2012" name="J. Bacteriol.">
        <title>Genome Sequence of Micromonospora lupini Lupac 08, Isolated from Root Nodules of Lupinus angustifolius.</title>
        <authorList>
            <person name="Alonso-Vega P."/>
            <person name="Normand P."/>
            <person name="Bacigalupe R."/>
            <person name="Pujic P."/>
            <person name="Lajus A."/>
            <person name="Vallenet D."/>
            <person name="Carro L."/>
            <person name="Coll P."/>
            <person name="Trujillo M.E."/>
        </authorList>
    </citation>
    <scope>NUCLEOTIDE SEQUENCE [LARGE SCALE GENOMIC DNA]</scope>
    <source>
        <strain evidence="3">Lupac 08</strain>
    </source>
</reference>
<dbReference type="STRING" id="1150864.MILUP08_40719"/>
<protein>
    <submittedName>
        <fullName evidence="2">Uncharacterized protein</fullName>
    </submittedName>
</protein>
<organism evidence="2 3">
    <name type="scientific">Micromonospora lupini str. Lupac 08</name>
    <dbReference type="NCBI Taxonomy" id="1150864"/>
    <lineage>
        <taxon>Bacteria</taxon>
        <taxon>Bacillati</taxon>
        <taxon>Actinomycetota</taxon>
        <taxon>Actinomycetes</taxon>
        <taxon>Micromonosporales</taxon>
        <taxon>Micromonosporaceae</taxon>
        <taxon>Micromonospora</taxon>
    </lineage>
</organism>
<feature type="compositionally biased region" description="Low complexity" evidence="1">
    <location>
        <begin position="19"/>
        <end position="33"/>
    </location>
</feature>
<keyword evidence="3" id="KW-1185">Reference proteome</keyword>
<evidence type="ECO:0000256" key="1">
    <source>
        <dbReference type="SAM" id="MobiDB-lite"/>
    </source>
</evidence>
<evidence type="ECO:0000313" key="3">
    <source>
        <dbReference type="Proteomes" id="UP000003448"/>
    </source>
</evidence>